<evidence type="ECO:0000313" key="6">
    <source>
        <dbReference type="Proteomes" id="UP000663865"/>
    </source>
</evidence>
<dbReference type="Proteomes" id="UP000663865">
    <property type="component" value="Unassembled WGS sequence"/>
</dbReference>
<gene>
    <name evidence="5" type="ORF">KIK155_LOCUS10881</name>
</gene>
<feature type="region of interest" description="Disordered" evidence="4">
    <location>
        <begin position="1"/>
        <end position="27"/>
    </location>
</feature>
<dbReference type="SUPFAM" id="SSF56059">
    <property type="entry name" value="Glutathione synthetase ATP-binding domain-like"/>
    <property type="match status" value="1"/>
</dbReference>
<keyword evidence="1" id="KW-0436">Ligase</keyword>
<keyword evidence="3" id="KW-0067">ATP-binding</keyword>
<evidence type="ECO:0000256" key="2">
    <source>
        <dbReference type="ARBA" id="ARBA00022741"/>
    </source>
</evidence>
<reference evidence="5" key="1">
    <citation type="submission" date="2021-02" db="EMBL/GenBank/DDBJ databases">
        <authorList>
            <person name="Nowell W R."/>
        </authorList>
    </citation>
    <scope>NUCLEOTIDE SEQUENCE</scope>
</reference>
<dbReference type="InterPro" id="IPR004344">
    <property type="entry name" value="TTL/TTLL_fam"/>
</dbReference>
<feature type="region of interest" description="Disordered" evidence="4">
    <location>
        <begin position="413"/>
        <end position="515"/>
    </location>
</feature>
<dbReference type="PANTHER" id="PTHR12241:SF154">
    <property type="entry name" value="TUBULIN POLYGLUTAMYLASE TTLL11"/>
    <property type="match status" value="1"/>
</dbReference>
<dbReference type="GO" id="GO:0070740">
    <property type="term" value="F:tubulin-glutamic acid ligase activity"/>
    <property type="evidence" value="ECO:0007669"/>
    <property type="project" value="TreeGrafter"/>
</dbReference>
<proteinExistence type="predicted"/>
<comment type="caution">
    <text evidence="5">The sequence shown here is derived from an EMBL/GenBank/DDBJ whole genome shotgun (WGS) entry which is preliminary data.</text>
</comment>
<dbReference type="PROSITE" id="PS51221">
    <property type="entry name" value="TTL"/>
    <property type="match status" value="1"/>
</dbReference>
<evidence type="ECO:0000256" key="1">
    <source>
        <dbReference type="ARBA" id="ARBA00022598"/>
    </source>
</evidence>
<protein>
    <recommendedName>
        <fullName evidence="7">Tubulin polyglutamylase TTLL11</fullName>
    </recommendedName>
</protein>
<feature type="compositionally biased region" description="Low complexity" evidence="4">
    <location>
        <begin position="453"/>
        <end position="466"/>
    </location>
</feature>
<dbReference type="GO" id="GO:0015631">
    <property type="term" value="F:tubulin binding"/>
    <property type="evidence" value="ECO:0007669"/>
    <property type="project" value="TreeGrafter"/>
</dbReference>
<dbReference type="EMBL" id="CAJNYV010001662">
    <property type="protein sequence ID" value="CAF3431783.1"/>
    <property type="molecule type" value="Genomic_DNA"/>
</dbReference>
<dbReference type="GO" id="GO:0000226">
    <property type="term" value="P:microtubule cytoskeleton organization"/>
    <property type="evidence" value="ECO:0007669"/>
    <property type="project" value="TreeGrafter"/>
</dbReference>
<evidence type="ECO:0000256" key="4">
    <source>
        <dbReference type="SAM" id="MobiDB-lite"/>
    </source>
</evidence>
<name>A0A818CS66_9BILA</name>
<dbReference type="GO" id="GO:0036064">
    <property type="term" value="C:ciliary basal body"/>
    <property type="evidence" value="ECO:0007669"/>
    <property type="project" value="TreeGrafter"/>
</dbReference>
<dbReference type="GO" id="GO:0005524">
    <property type="term" value="F:ATP binding"/>
    <property type="evidence" value="ECO:0007669"/>
    <property type="project" value="UniProtKB-KW"/>
</dbReference>
<evidence type="ECO:0000256" key="3">
    <source>
        <dbReference type="ARBA" id="ARBA00022840"/>
    </source>
</evidence>
<sequence>MASKTSVSRKIKNRNSGKRVPTVDTTQARSNMEVVRMCLKDLGWKEYGSGSSSDADIYWNSATFQQGNRNYTSTSARVNKFPGMCDLMHKTNLTRSLNVMRMLFPDEFDFYPKTWFLPEQIEQFQDDAESIHKRDRRQHRPLTTFIVKPSDGSEGAGIYLIQDSTHCSVPNRPHIVQEYIDRPLLMNGLKFDIRIYVLILKLDPLEVLLYDEGLVRFATVNYQPPSTKNLHEAFMHLTNYSLNKRSTSYKHALDEKQTDASKRKLSVVWSQLGQLFSTNEIEQAKEMIKELINKTILAILPELRVQYASELPITRKQNRCFQVSKNSSGANVRIVNFVGFLQIIGFDILLTDQLKPILLEVNANPSLRIDFDHVNEAGKFVTEPSAIDEDIKKSLVLETLKRVIKCKRNRKLSEPNDEMMTQEDKKVVHRQTEAHSKLAVKHVKKTHYDRQLSASDSDSSSCISEELSNEEQQYQTGSNQNRKPKNLVNLTLANTGNESQTPNENTTSGASDSMLADGSVDFSTLDRSMTITGEQNVTQSSVNRTDIAADTPITNKIKSLKIIFPSASQTKYEQMFLPEKIAFIYIELVVKRGYKAMTNWPFRNLAKICGLVDQSTTMISIDMLYTQIFYKLKQYDSQSPATGLDFPAFIEAFFLLSQRKYSNSYTLVDSVTELVKTCIRHLDPSADESA</sequence>
<evidence type="ECO:0008006" key="7">
    <source>
        <dbReference type="Google" id="ProtNLM"/>
    </source>
</evidence>
<feature type="compositionally biased region" description="Polar residues" evidence="4">
    <location>
        <begin position="488"/>
        <end position="511"/>
    </location>
</feature>
<feature type="compositionally biased region" description="Basic residues" evidence="4">
    <location>
        <begin position="7"/>
        <end position="17"/>
    </location>
</feature>
<dbReference type="AlphaFoldDB" id="A0A818CS66"/>
<keyword evidence="2" id="KW-0547">Nucleotide-binding</keyword>
<accession>A0A818CS66</accession>
<feature type="compositionally biased region" description="Basic residues" evidence="4">
    <location>
        <begin position="438"/>
        <end position="447"/>
    </location>
</feature>
<dbReference type="Pfam" id="PF03133">
    <property type="entry name" value="TTL"/>
    <property type="match status" value="1"/>
</dbReference>
<evidence type="ECO:0000313" key="5">
    <source>
        <dbReference type="EMBL" id="CAF3431783.1"/>
    </source>
</evidence>
<feature type="compositionally biased region" description="Basic and acidic residues" evidence="4">
    <location>
        <begin position="422"/>
        <end position="436"/>
    </location>
</feature>
<dbReference type="PANTHER" id="PTHR12241">
    <property type="entry name" value="TUBULIN POLYGLUTAMYLASE"/>
    <property type="match status" value="1"/>
</dbReference>
<organism evidence="5 6">
    <name type="scientific">Rotaria socialis</name>
    <dbReference type="NCBI Taxonomy" id="392032"/>
    <lineage>
        <taxon>Eukaryota</taxon>
        <taxon>Metazoa</taxon>
        <taxon>Spiralia</taxon>
        <taxon>Gnathifera</taxon>
        <taxon>Rotifera</taxon>
        <taxon>Eurotatoria</taxon>
        <taxon>Bdelloidea</taxon>
        <taxon>Philodinida</taxon>
        <taxon>Philodinidae</taxon>
        <taxon>Rotaria</taxon>
    </lineage>
</organism>
<feature type="compositionally biased region" description="Polar residues" evidence="4">
    <location>
        <begin position="472"/>
        <end position="481"/>
    </location>
</feature>
<dbReference type="Gene3D" id="3.30.470.20">
    <property type="entry name" value="ATP-grasp fold, B domain"/>
    <property type="match status" value="1"/>
</dbReference>